<keyword evidence="1" id="KW-0614">Plasmid</keyword>
<proteinExistence type="predicted"/>
<accession>A0A217ETZ9</accession>
<protein>
    <submittedName>
        <fullName evidence="1">Uncharacterized protein</fullName>
    </submittedName>
</protein>
<organism evidence="1">
    <name type="scientific">Enterobacter asburiae</name>
    <dbReference type="NCBI Taxonomy" id="61645"/>
    <lineage>
        <taxon>Bacteria</taxon>
        <taxon>Pseudomonadati</taxon>
        <taxon>Pseudomonadota</taxon>
        <taxon>Gammaproteobacteria</taxon>
        <taxon>Enterobacterales</taxon>
        <taxon>Enterobacteriaceae</taxon>
        <taxon>Enterobacter</taxon>
        <taxon>Enterobacter cloacae complex</taxon>
    </lineage>
</organism>
<name>A0A217ETZ9_ENTAS</name>
<reference evidence="1" key="1">
    <citation type="journal article" date="2017" name="J. Antimicrob. Chemother.">
        <title>FRI-2 carbapenemase-producing Enterobacter cloacae complex in the UK.</title>
        <authorList>
            <person name="Meunier D."/>
            <person name="Findlay J."/>
            <person name="Doumith M."/>
            <person name="Godoy D."/>
            <person name="Perry C."/>
            <person name="Pike R."/>
            <person name="Gronthoud F."/>
            <person name="Shryane T."/>
            <person name="Poirel L."/>
            <person name="Welfare W."/>
            <person name="Woodford N."/>
            <person name="Hopkins K.L."/>
        </authorList>
    </citation>
    <scope>NUCLEOTIDE SEQUENCE</scope>
    <source>
        <strain evidence="1">H162620587</strain>
        <plasmid evidence="1">pJF-587</plasmid>
    </source>
</reference>
<geneLocation type="plasmid" evidence="1">
    <name>pJF-587</name>
</geneLocation>
<dbReference type="AlphaFoldDB" id="A0A217ETZ9"/>
<sequence length="82" mass="8611">MTVIFTPRDAQGNPQNVALGLVENIIVTGAVPEEGSVWRTFGNSWTRNFTATTVGSGMTAILFLDSGMVMSAPYSITAGATN</sequence>
<dbReference type="EMBL" id="KX912253">
    <property type="protein sequence ID" value="AQZ19774.1"/>
    <property type="molecule type" value="Genomic_DNA"/>
</dbReference>
<evidence type="ECO:0000313" key="1">
    <source>
        <dbReference type="EMBL" id="AQZ19774.1"/>
    </source>
</evidence>